<dbReference type="EMBL" id="MHLO01000029">
    <property type="protein sequence ID" value="OGZ11798.1"/>
    <property type="molecule type" value="Genomic_DNA"/>
</dbReference>
<dbReference type="STRING" id="1798664.A3C93_02595"/>
<protein>
    <submittedName>
        <fullName evidence="1">Uncharacterized protein</fullName>
    </submittedName>
</protein>
<evidence type="ECO:0000313" key="1">
    <source>
        <dbReference type="EMBL" id="OGZ11798.1"/>
    </source>
</evidence>
<gene>
    <name evidence="1" type="ORF">A3C93_02595</name>
</gene>
<sequence>MPRKEKSMDKLSHEAREELRRALNKEIGLERTSKLGDDDLDDIGFFLLTTMAIGIKMKLREEGQGRSQKK</sequence>
<evidence type="ECO:0000313" key="2">
    <source>
        <dbReference type="Proteomes" id="UP000178636"/>
    </source>
</evidence>
<accession>A0A1G2DG86</accession>
<name>A0A1G2DG86_9BACT</name>
<comment type="caution">
    <text evidence="1">The sequence shown here is derived from an EMBL/GenBank/DDBJ whole genome shotgun (WGS) entry which is preliminary data.</text>
</comment>
<dbReference type="AlphaFoldDB" id="A0A1G2DG86"/>
<dbReference type="Proteomes" id="UP000178636">
    <property type="component" value="Unassembled WGS sequence"/>
</dbReference>
<proteinExistence type="predicted"/>
<organism evidence="1 2">
    <name type="scientific">Candidatus Lloydbacteria bacterium RIFCSPHIGHO2_02_FULL_54_17</name>
    <dbReference type="NCBI Taxonomy" id="1798664"/>
    <lineage>
        <taxon>Bacteria</taxon>
        <taxon>Candidatus Lloydiibacteriota</taxon>
    </lineage>
</organism>
<reference evidence="1 2" key="1">
    <citation type="journal article" date="2016" name="Nat. Commun.">
        <title>Thousands of microbial genomes shed light on interconnected biogeochemical processes in an aquifer system.</title>
        <authorList>
            <person name="Anantharaman K."/>
            <person name="Brown C.T."/>
            <person name="Hug L.A."/>
            <person name="Sharon I."/>
            <person name="Castelle C.J."/>
            <person name="Probst A.J."/>
            <person name="Thomas B.C."/>
            <person name="Singh A."/>
            <person name="Wilkins M.J."/>
            <person name="Karaoz U."/>
            <person name="Brodie E.L."/>
            <person name="Williams K.H."/>
            <person name="Hubbard S.S."/>
            <person name="Banfield J.F."/>
        </authorList>
    </citation>
    <scope>NUCLEOTIDE SEQUENCE [LARGE SCALE GENOMIC DNA]</scope>
</reference>